<evidence type="ECO:0000313" key="2">
    <source>
        <dbReference type="Proteomes" id="UP000779070"/>
    </source>
</evidence>
<comment type="caution">
    <text evidence="1">The sequence shown here is derived from an EMBL/GenBank/DDBJ whole genome shotgun (WGS) entry which is preliminary data.</text>
</comment>
<dbReference type="EMBL" id="JAFHLB010000066">
    <property type="protein sequence ID" value="MBN3580655.1"/>
    <property type="molecule type" value="Genomic_DNA"/>
</dbReference>
<dbReference type="RefSeq" id="WP_206372294.1">
    <property type="nucleotide sequence ID" value="NZ_CAWPTM010000140.1"/>
</dbReference>
<organism evidence="1 2">
    <name type="scientific">Vibrio neptunius</name>
    <dbReference type="NCBI Taxonomy" id="170651"/>
    <lineage>
        <taxon>Bacteria</taxon>
        <taxon>Pseudomonadati</taxon>
        <taxon>Pseudomonadota</taxon>
        <taxon>Gammaproteobacteria</taxon>
        <taxon>Vibrionales</taxon>
        <taxon>Vibrionaceae</taxon>
        <taxon>Vibrio</taxon>
    </lineage>
</organism>
<protein>
    <submittedName>
        <fullName evidence="1">Uncharacterized protein</fullName>
    </submittedName>
</protein>
<dbReference type="Proteomes" id="UP000779070">
    <property type="component" value="Unassembled WGS sequence"/>
</dbReference>
<gene>
    <name evidence="1" type="ORF">JYA62_23885</name>
</gene>
<keyword evidence="2" id="KW-1185">Reference proteome</keyword>
<reference evidence="1 2" key="1">
    <citation type="submission" date="2021-02" db="EMBL/GenBank/DDBJ databases">
        <title>Draft Genome Sequences of 5 Vibrio neptunius Strains Isolated From of Bivalve Hatcheries.</title>
        <authorList>
            <person name="Galvis F."/>
            <person name="Barja J.L."/>
            <person name="Lemos M.L."/>
            <person name="Balado M."/>
        </authorList>
    </citation>
    <scope>NUCLEOTIDE SEQUENCE [LARGE SCALE GENOMIC DNA]</scope>
    <source>
        <strain evidence="1 2">PP-145.98</strain>
    </source>
</reference>
<accession>A0ABS3A968</accession>
<sequence length="110" mass="13229">MNTMNLPDSKAIACEDHLIIWFWEINMQKKGIEHKKIMAELKKLGDLLVKLRQQKPHFLLPSSRLELVKDIMQHTLLMGDKFYQKHEYFVSEIQQLIDTHYKNQLLFEYV</sequence>
<evidence type="ECO:0000313" key="1">
    <source>
        <dbReference type="EMBL" id="MBN3580655.1"/>
    </source>
</evidence>
<proteinExistence type="predicted"/>
<name>A0ABS3A968_9VIBR</name>